<evidence type="ECO:0000256" key="2">
    <source>
        <dbReference type="ARBA" id="ARBA00022448"/>
    </source>
</evidence>
<feature type="transmembrane region" description="Helical" evidence="9">
    <location>
        <begin position="269"/>
        <end position="289"/>
    </location>
</feature>
<dbReference type="Proteomes" id="UP000001401">
    <property type="component" value="Chromosome"/>
</dbReference>
<dbReference type="PIRSF" id="PIRSF006351">
    <property type="entry name" value="PTS_EIIC-Cellobiose"/>
    <property type="match status" value="1"/>
</dbReference>
<sequence>MKKIIEWMNESFAPRMNKVTRNPWVAAIQGAITGVLPLILVGSLITLISILNDYIPGMPNLHPISDFSFGLISLFIAFLAPYYIMDKLQKEDRRLVAALTGVALFLMLLAPEFTEGTITFAFERFGANGMFVSLFVGIFVGFVFYQFSKFSFFKKSSSLPDFIIVWFDTILPILFLLVTGWLLTIVGSFDLYSGILSAFEPLNKIGQSFIGFVFITFICVFLYSFGISPWALFPILFPIWIAGVEQNSILVSQGLSPNNIHVMETLIAWIWFGGMGSTLPLVILMLVSAKSKHLKALGKVTITPSYFNINEPVIFGTPIAFNPILMVPMWLNGIMLPTVTYIILNVGIVDIPQSVMHLWYLPFGISTFIISPSFQAIMLLLVNLTIAFIIWYPFFKVFDNQKLRGETDKLHSENLEG</sequence>
<accession>E6TUQ5</accession>
<gene>
    <name evidence="11" type="ordered locus">Bcell_3818</name>
</gene>
<dbReference type="InterPro" id="IPR004501">
    <property type="entry name" value="PTS_EIIC_3"/>
</dbReference>
<dbReference type="InterPro" id="IPR003352">
    <property type="entry name" value="PTS_EIIC"/>
</dbReference>
<keyword evidence="5 9" id="KW-0812">Transmembrane</keyword>
<keyword evidence="3 8" id="KW-1003">Cell membrane</keyword>
<comment type="function">
    <text evidence="8">The phosphoenolpyruvate-dependent sugar phosphotransferase system (PTS), a major carbohydrate active -transport system, catalyzes the phosphorylation of incoming sugar substrates concomitant with their translocation across the cell membrane.</text>
</comment>
<dbReference type="GO" id="GO:0009401">
    <property type="term" value="P:phosphoenolpyruvate-dependent sugar phosphotransferase system"/>
    <property type="evidence" value="ECO:0007669"/>
    <property type="project" value="InterPro"/>
</dbReference>
<feature type="transmembrane region" description="Helical" evidence="9">
    <location>
        <begin position="24"/>
        <end position="51"/>
    </location>
</feature>
<evidence type="ECO:0000259" key="10">
    <source>
        <dbReference type="PROSITE" id="PS51105"/>
    </source>
</evidence>
<keyword evidence="12" id="KW-1185">Reference proteome</keyword>
<keyword evidence="4 8" id="KW-0762">Sugar transport</keyword>
<dbReference type="InterPro" id="IPR051088">
    <property type="entry name" value="PTS_Sugar-EIIC/EIIB"/>
</dbReference>
<evidence type="ECO:0000256" key="4">
    <source>
        <dbReference type="ARBA" id="ARBA00022597"/>
    </source>
</evidence>
<keyword evidence="2 8" id="KW-0813">Transport</keyword>
<keyword evidence="11" id="KW-0808">Transferase</keyword>
<feature type="transmembrane region" description="Helical" evidence="9">
    <location>
        <begin position="63"/>
        <end position="83"/>
    </location>
</feature>
<protein>
    <recommendedName>
        <fullName evidence="8">Permease IIC component</fullName>
    </recommendedName>
</protein>
<evidence type="ECO:0000256" key="1">
    <source>
        <dbReference type="ARBA" id="ARBA00004651"/>
    </source>
</evidence>
<dbReference type="AlphaFoldDB" id="E6TUQ5"/>
<evidence type="ECO:0000256" key="9">
    <source>
        <dbReference type="SAM" id="Phobius"/>
    </source>
</evidence>
<dbReference type="GO" id="GO:1902815">
    <property type="term" value="P:N,N'-diacetylchitobiose import"/>
    <property type="evidence" value="ECO:0007669"/>
    <property type="project" value="TreeGrafter"/>
</dbReference>
<keyword evidence="7 8" id="KW-0472">Membrane</keyword>
<feature type="domain" description="PTS EIIC type-3" evidence="10">
    <location>
        <begin position="8"/>
        <end position="394"/>
    </location>
</feature>
<dbReference type="PANTHER" id="PTHR33989:SF4">
    <property type="entry name" value="PTS SYSTEM N,N'-DIACETYLCHITOBIOSE-SPECIFIC EIIC COMPONENT"/>
    <property type="match status" value="1"/>
</dbReference>
<dbReference type="HOGENOM" id="CLU_029688_1_1_9"/>
<dbReference type="EMBL" id="CP002394">
    <property type="protein sequence ID" value="ADU32057.1"/>
    <property type="molecule type" value="Genomic_DNA"/>
</dbReference>
<comment type="subcellular location">
    <subcellularLocation>
        <location evidence="1">Cell membrane</location>
        <topology evidence="1">Multi-pass membrane protein</topology>
    </subcellularLocation>
</comment>
<dbReference type="PROSITE" id="PS51105">
    <property type="entry name" value="PTS_EIIC_TYPE_3"/>
    <property type="match status" value="1"/>
</dbReference>
<evidence type="ECO:0000313" key="12">
    <source>
        <dbReference type="Proteomes" id="UP000001401"/>
    </source>
</evidence>
<feature type="transmembrane region" description="Helical" evidence="9">
    <location>
        <begin position="95"/>
        <end position="113"/>
    </location>
</feature>
<dbReference type="eggNOG" id="COG1455">
    <property type="taxonomic scope" value="Bacteria"/>
</dbReference>
<dbReference type="OrthoDB" id="1641940at2"/>
<evidence type="ECO:0000256" key="7">
    <source>
        <dbReference type="ARBA" id="ARBA00023136"/>
    </source>
</evidence>
<feature type="transmembrane region" description="Helical" evidence="9">
    <location>
        <begin position="159"/>
        <end position="185"/>
    </location>
</feature>
<organism evidence="11 12">
    <name type="scientific">Evansella cellulosilytica (strain ATCC 21833 / DSM 2522 / FERM P-1141 / JCM 9156 / N-4)</name>
    <name type="common">Bacillus cellulosilyticus</name>
    <dbReference type="NCBI Taxonomy" id="649639"/>
    <lineage>
        <taxon>Bacteria</taxon>
        <taxon>Bacillati</taxon>
        <taxon>Bacillota</taxon>
        <taxon>Bacilli</taxon>
        <taxon>Bacillales</taxon>
        <taxon>Bacillaceae</taxon>
        <taxon>Evansella</taxon>
    </lineage>
</organism>
<name>E6TUQ5_EVAC2</name>
<evidence type="ECO:0000256" key="3">
    <source>
        <dbReference type="ARBA" id="ARBA00022475"/>
    </source>
</evidence>
<dbReference type="GO" id="GO:0005886">
    <property type="term" value="C:plasma membrane"/>
    <property type="evidence" value="ECO:0007669"/>
    <property type="project" value="UniProtKB-SubCell"/>
</dbReference>
<dbReference type="InterPro" id="IPR004796">
    <property type="entry name" value="PTS_IIC_cello"/>
</dbReference>
<dbReference type="KEGG" id="bco:Bcell_3818"/>
<evidence type="ECO:0000256" key="6">
    <source>
        <dbReference type="ARBA" id="ARBA00022989"/>
    </source>
</evidence>
<evidence type="ECO:0000256" key="8">
    <source>
        <dbReference type="PIRNR" id="PIRNR006351"/>
    </source>
</evidence>
<evidence type="ECO:0000256" key="5">
    <source>
        <dbReference type="ARBA" id="ARBA00022692"/>
    </source>
</evidence>
<feature type="transmembrane region" description="Helical" evidence="9">
    <location>
        <begin position="125"/>
        <end position="147"/>
    </location>
</feature>
<keyword evidence="6 9" id="KW-1133">Transmembrane helix</keyword>
<reference evidence="11" key="1">
    <citation type="submission" date="2010-12" db="EMBL/GenBank/DDBJ databases">
        <title>Complete sequence of Bacillus cellulosilyticus DSM 2522.</title>
        <authorList>
            <consortium name="US DOE Joint Genome Institute"/>
            <person name="Lucas S."/>
            <person name="Copeland A."/>
            <person name="Lapidus A."/>
            <person name="Cheng J.-F."/>
            <person name="Bruce D."/>
            <person name="Goodwin L."/>
            <person name="Pitluck S."/>
            <person name="Chertkov O."/>
            <person name="Detter J.C."/>
            <person name="Han C."/>
            <person name="Tapia R."/>
            <person name="Land M."/>
            <person name="Hauser L."/>
            <person name="Jeffries C."/>
            <person name="Kyrpides N."/>
            <person name="Ivanova N."/>
            <person name="Mikhailova N."/>
            <person name="Brumm P."/>
            <person name="Mead D."/>
            <person name="Woyke T."/>
        </authorList>
    </citation>
    <scope>NUCLEOTIDE SEQUENCE [LARGE SCALE GENOMIC DNA]</scope>
    <source>
        <strain evidence="11">DSM 2522</strain>
    </source>
</reference>
<dbReference type="GO" id="GO:0008982">
    <property type="term" value="F:protein-N(PI)-phosphohistidine-sugar phosphotransferase activity"/>
    <property type="evidence" value="ECO:0007669"/>
    <property type="project" value="UniProtKB-UniRule"/>
</dbReference>
<dbReference type="STRING" id="649639.Bcell_3818"/>
<feature type="transmembrane region" description="Helical" evidence="9">
    <location>
        <begin position="205"/>
        <end position="223"/>
    </location>
</feature>
<dbReference type="Pfam" id="PF02378">
    <property type="entry name" value="PTS_EIIC"/>
    <property type="match status" value="1"/>
</dbReference>
<dbReference type="PANTHER" id="PTHR33989">
    <property type="match status" value="1"/>
</dbReference>
<evidence type="ECO:0000313" key="11">
    <source>
        <dbReference type="EMBL" id="ADU32057.1"/>
    </source>
</evidence>
<dbReference type="RefSeq" id="WP_013490388.1">
    <property type="nucleotide sequence ID" value="NC_014829.1"/>
</dbReference>
<proteinExistence type="predicted"/>
<feature type="transmembrane region" description="Helical" evidence="9">
    <location>
        <begin position="369"/>
        <end position="394"/>
    </location>
</feature>